<feature type="region of interest" description="Disordered" evidence="1">
    <location>
        <begin position="45"/>
        <end position="74"/>
    </location>
</feature>
<gene>
    <name evidence="2" type="ORF">Plil01_000709300</name>
</gene>
<dbReference type="Proteomes" id="UP001165083">
    <property type="component" value="Unassembled WGS sequence"/>
</dbReference>
<organism evidence="2 3">
    <name type="scientific">Phytophthora lilii</name>
    <dbReference type="NCBI Taxonomy" id="2077276"/>
    <lineage>
        <taxon>Eukaryota</taxon>
        <taxon>Sar</taxon>
        <taxon>Stramenopiles</taxon>
        <taxon>Oomycota</taxon>
        <taxon>Peronosporomycetes</taxon>
        <taxon>Peronosporales</taxon>
        <taxon>Peronosporaceae</taxon>
        <taxon>Phytophthora</taxon>
    </lineage>
</organism>
<protein>
    <submittedName>
        <fullName evidence="2">Unnamed protein product</fullName>
    </submittedName>
</protein>
<name>A0A9W6TRT5_9STRA</name>
<dbReference type="AlphaFoldDB" id="A0A9W6TRT5"/>
<evidence type="ECO:0000256" key="1">
    <source>
        <dbReference type="SAM" id="MobiDB-lite"/>
    </source>
</evidence>
<comment type="caution">
    <text evidence="2">The sequence shown here is derived from an EMBL/GenBank/DDBJ whole genome shotgun (WGS) entry which is preliminary data.</text>
</comment>
<dbReference type="EMBL" id="BSXW01000327">
    <property type="protein sequence ID" value="GMF18804.1"/>
    <property type="molecule type" value="Genomic_DNA"/>
</dbReference>
<evidence type="ECO:0000313" key="3">
    <source>
        <dbReference type="Proteomes" id="UP001165083"/>
    </source>
</evidence>
<keyword evidence="3" id="KW-1185">Reference proteome</keyword>
<feature type="compositionally biased region" description="Basic and acidic residues" evidence="1">
    <location>
        <begin position="49"/>
        <end position="58"/>
    </location>
</feature>
<accession>A0A9W6TRT5</accession>
<evidence type="ECO:0000313" key="2">
    <source>
        <dbReference type="EMBL" id="GMF18804.1"/>
    </source>
</evidence>
<reference evidence="2" key="1">
    <citation type="submission" date="2023-04" db="EMBL/GenBank/DDBJ databases">
        <title>Phytophthora lilii NBRC 32176.</title>
        <authorList>
            <person name="Ichikawa N."/>
            <person name="Sato H."/>
            <person name="Tonouchi N."/>
        </authorList>
    </citation>
    <scope>NUCLEOTIDE SEQUENCE</scope>
    <source>
        <strain evidence="2">NBRC 32176</strain>
    </source>
</reference>
<proteinExistence type="predicted"/>
<sequence>MSINDVDKTEAGKILHSLIAVGFDPALMPAACLRLNTSIATEQPSAGIRDSHVPHDQHYPVGVHSDAAEAHRSE</sequence>